<reference evidence="2 3" key="1">
    <citation type="submission" date="2015-07" db="EMBL/GenBank/DDBJ databases">
        <title>Genome sequencing of Kibdelosporangium phytohabitans.</title>
        <authorList>
            <person name="Qin S."/>
            <person name="Xing K."/>
        </authorList>
    </citation>
    <scope>NUCLEOTIDE SEQUENCE [LARGE SCALE GENOMIC DNA]</scope>
    <source>
        <strain evidence="2 3">KLBMP1111</strain>
    </source>
</reference>
<dbReference type="AlphaFoldDB" id="A0A0N9HIL2"/>
<evidence type="ECO:0000313" key="2">
    <source>
        <dbReference type="EMBL" id="ALG05788.1"/>
    </source>
</evidence>
<dbReference type="STRING" id="860235.AOZ06_01580"/>
<gene>
    <name evidence="2" type="ORF">AOZ06_01580</name>
</gene>
<evidence type="ECO:0000313" key="3">
    <source>
        <dbReference type="Proteomes" id="UP000063699"/>
    </source>
</evidence>
<dbReference type="EMBL" id="CP012752">
    <property type="protein sequence ID" value="ALG05788.1"/>
    <property type="molecule type" value="Genomic_DNA"/>
</dbReference>
<keyword evidence="3" id="KW-1185">Reference proteome</keyword>
<evidence type="ECO:0000256" key="1">
    <source>
        <dbReference type="SAM" id="MobiDB-lite"/>
    </source>
</evidence>
<dbReference type="KEGG" id="kphy:AOZ06_01580"/>
<accession>A0A0N9HIL2</accession>
<name>A0A0N9HIL2_9PSEU</name>
<feature type="region of interest" description="Disordered" evidence="1">
    <location>
        <begin position="1"/>
        <end position="41"/>
    </location>
</feature>
<dbReference type="Proteomes" id="UP000063699">
    <property type="component" value="Chromosome"/>
</dbReference>
<protein>
    <submittedName>
        <fullName evidence="2">Uncharacterized protein</fullName>
    </submittedName>
</protein>
<proteinExistence type="predicted"/>
<sequence length="60" mass="6700">MANASRDRHRTSITSGLGGWIGGRHTGRNQQRQHTFERETSVLTRGRDQADEAIAALRVL</sequence>
<organism evidence="2 3">
    <name type="scientific">Kibdelosporangium phytohabitans</name>
    <dbReference type="NCBI Taxonomy" id="860235"/>
    <lineage>
        <taxon>Bacteria</taxon>
        <taxon>Bacillati</taxon>
        <taxon>Actinomycetota</taxon>
        <taxon>Actinomycetes</taxon>
        <taxon>Pseudonocardiales</taxon>
        <taxon>Pseudonocardiaceae</taxon>
        <taxon>Kibdelosporangium</taxon>
    </lineage>
</organism>